<dbReference type="InterPro" id="IPR007822">
    <property type="entry name" value="LANC-like"/>
</dbReference>
<name>A0A4R0S957_BIFLL</name>
<dbReference type="InterPro" id="IPR017146">
    <property type="entry name" value="Lanti_2_LanM"/>
</dbReference>
<keyword evidence="1" id="KW-0862">Zinc</keyword>
<comment type="caution">
    <text evidence="3">The sequence shown here is derived from an EMBL/GenBank/DDBJ whole genome shotgun (WGS) entry which is preliminary data.</text>
</comment>
<dbReference type="InterPro" id="IPR025410">
    <property type="entry name" value="Lant_dehyd"/>
</dbReference>
<dbReference type="AlphaFoldDB" id="A0A4R0S957"/>
<dbReference type="NCBIfam" id="TIGR03897">
    <property type="entry name" value="lanti_2_LanM"/>
    <property type="match status" value="1"/>
</dbReference>
<evidence type="ECO:0000313" key="4">
    <source>
        <dbReference type="Proteomes" id="UP000293475"/>
    </source>
</evidence>
<accession>A0A4R0S957</accession>
<dbReference type="Pfam" id="PF13575">
    <property type="entry name" value="DUF4135"/>
    <property type="match status" value="1"/>
</dbReference>
<evidence type="ECO:0000313" key="3">
    <source>
        <dbReference type="EMBL" id="TCD76958.1"/>
    </source>
</evidence>
<feature type="binding site" evidence="1">
    <location>
        <position position="969"/>
    </location>
    <ligand>
        <name>Zn(2+)</name>
        <dbReference type="ChEBI" id="CHEBI:29105"/>
    </ligand>
</feature>
<dbReference type="GO" id="GO:0031179">
    <property type="term" value="P:peptide modification"/>
    <property type="evidence" value="ECO:0007669"/>
    <property type="project" value="InterPro"/>
</dbReference>
<evidence type="ECO:0000259" key="2">
    <source>
        <dbReference type="Pfam" id="PF13575"/>
    </source>
</evidence>
<evidence type="ECO:0000256" key="1">
    <source>
        <dbReference type="PIRSR" id="PIRSR607822-1"/>
    </source>
</evidence>
<sequence length="1053" mass="117946">MNGNVGTTWAASATTLEERCMAATAMPDALRQYRASHAEDMLSATVEWKNRRNPLRDEDYQGIADALGDDASVVETVIADRERKLSGHVEPAWSVELQTILNRYDSEEERVERTGYATAFAPFVAYVKAELQAYMSACSLPMNDERLIEQCLSAYVERLLGIGLKTVVWELHVARQAGSLGDGDAKRQLRRYFELLATDEYRGHMYAKYPVLLRFVTQTTVHYIDFVKEMLDRVSMDRDELASFAGVGDDFRLEDMSIDRGDAHDGGRAVAMLTIGGRKIVYKPRDLHIHELFAGLVRRCERTKGFLPMRVSDVLTKSGYAYEEFVEHGTCEDARQVERYYTRYGQLLGLVWLLHGDDMHHENIIASGEYPMVVDFETIATNHVTMDMPDGTDADIRVSTILRDSLASSCLLPAKTAMSADGTSVDISAFETGEQTMPGIVASPVGLDSADAHYERNAVTFSKDGCAVTLDDAVVDPYHYKRQILQGFRNTVAAAMTIDADEWDAMLSGEDTTVRVLVRNTSAYARFADFIHHPSALKDMLDVEAILENLYVYPFRDKRIFASEYRQMLAGDIPMFTAQLTGHDLHAPDGTTIDGVCERSVRERVLDTIGHLDEQAALQSRIICNALRMEPGMEDAHPTASVSSDTDAEHYPIELGTRIADTAILQETDGTVSWLTANRSDTMAADKTVDERYEPGAPTSGLYDGMAGTGMFAAELYRRTHDERWRDLCTRMMRSLMRRKDRGITYSGFTSGLSRSYCALRMANAGITSPEARRCMTQTVRMLPAYIDDMLPKLLQRDNPQPSFHLDYLTGAGSSIMLYLRLYDVFHDMRIVEQTSRLGRTVIRAFPETQRNADESDDMPYPTGAAHGLEGMAVAFWKLYAATGNREFAEFARMLWRKSDARRSGAKQEDAGKWCRGKVGVLWARNELAATAGADGERFFEDENGRAFPDKADITALLGNADWDDDGVCHGRCGMIDTLISIGNANGDEWYRMQAQRLMDDMIAQARSSGRFRLRQSREFVDLSYFQGPVGVAYTMLRLNDPSTPSILALETR</sequence>
<gene>
    <name evidence="3" type="ORF">MCC10004_1676</name>
</gene>
<dbReference type="SUPFAM" id="SSF158745">
    <property type="entry name" value="LanC-like"/>
    <property type="match status" value="1"/>
</dbReference>
<organism evidence="3 4">
    <name type="scientific">Bifidobacterium longum subsp. longum</name>
    <dbReference type="NCBI Taxonomy" id="1679"/>
    <lineage>
        <taxon>Bacteria</taxon>
        <taxon>Bacillati</taxon>
        <taxon>Actinomycetota</taxon>
        <taxon>Actinomycetes</taxon>
        <taxon>Bifidobacteriales</taxon>
        <taxon>Bifidobacteriaceae</taxon>
        <taxon>Bifidobacterium</taxon>
    </lineage>
</organism>
<dbReference type="PRINTS" id="PR01950">
    <property type="entry name" value="LANCSUPER"/>
</dbReference>
<dbReference type="Proteomes" id="UP000293475">
    <property type="component" value="Unassembled WGS sequence"/>
</dbReference>
<dbReference type="Gene3D" id="1.50.10.20">
    <property type="match status" value="1"/>
</dbReference>
<dbReference type="SMART" id="SM01260">
    <property type="entry name" value="LANC_like"/>
    <property type="match status" value="1"/>
</dbReference>
<feature type="binding site" evidence="1">
    <location>
        <position position="970"/>
    </location>
    <ligand>
        <name>Zn(2+)</name>
        <dbReference type="ChEBI" id="CHEBI:29105"/>
    </ligand>
</feature>
<dbReference type="GO" id="GO:0046872">
    <property type="term" value="F:metal ion binding"/>
    <property type="evidence" value="ECO:0007669"/>
    <property type="project" value="UniProtKB-KW"/>
</dbReference>
<proteinExistence type="predicted"/>
<feature type="binding site" evidence="1">
    <location>
        <position position="915"/>
    </location>
    <ligand>
        <name>Zn(2+)</name>
        <dbReference type="ChEBI" id="CHEBI:29105"/>
    </ligand>
</feature>
<protein>
    <recommendedName>
        <fullName evidence="2">Lantibiotic biosynthesis protein dehydration domain-containing protein</fullName>
    </recommendedName>
</protein>
<dbReference type="CDD" id="cd04792">
    <property type="entry name" value="LanM-like"/>
    <property type="match status" value="1"/>
</dbReference>
<keyword evidence="1" id="KW-0479">Metal-binding</keyword>
<dbReference type="EMBL" id="SHPO01000024">
    <property type="protein sequence ID" value="TCD76958.1"/>
    <property type="molecule type" value="Genomic_DNA"/>
</dbReference>
<feature type="domain" description="Lantibiotic biosynthesis protein dehydration" evidence="2">
    <location>
        <begin position="209"/>
        <end position="578"/>
    </location>
</feature>
<dbReference type="Pfam" id="PF05147">
    <property type="entry name" value="LANC_like"/>
    <property type="match status" value="1"/>
</dbReference>
<dbReference type="PIRSF" id="PIRSF037228">
    <property type="entry name" value="Lant_mod_RumM"/>
    <property type="match status" value="1"/>
</dbReference>
<reference evidence="3 4" key="1">
    <citation type="journal article" date="2018" name="Sci. Rep.">
        <title>Genomic diversity and distribution of Bifidobacterium longum subsp. longum across the human lifespan.</title>
        <authorList>
            <person name="Odamaki T."/>
            <person name="Bottacini F."/>
            <person name="Kato K."/>
            <person name="Mitsuyama E."/>
            <person name="Yoshida K."/>
            <person name="Horigome A."/>
            <person name="Xiao J.Z."/>
            <person name="van Sinderen D."/>
        </authorList>
    </citation>
    <scope>NUCLEOTIDE SEQUENCE [LARGE SCALE GENOMIC DNA]</scope>
    <source>
        <strain evidence="3 4">MCC10004</strain>
    </source>
</reference>